<reference evidence="2 3" key="1">
    <citation type="submission" date="2015-11" db="EMBL/GenBank/DDBJ databases">
        <title>Aspergillus lentulus strain IFM 54703T.</title>
        <authorList>
            <person name="Kusuya Y."/>
            <person name="Sakai K."/>
            <person name="Kamei K."/>
            <person name="Takahashi H."/>
            <person name="Yaguchi T."/>
        </authorList>
    </citation>
    <scope>NUCLEOTIDE SEQUENCE [LARGE SCALE GENOMIC DNA]</scope>
    <source>
        <strain evidence="2 3">IFM 54703</strain>
    </source>
</reference>
<dbReference type="Gene3D" id="3.40.50.300">
    <property type="entry name" value="P-loop containing nucleotide triphosphate hydrolases"/>
    <property type="match status" value="1"/>
</dbReference>
<dbReference type="EMBL" id="BCLY01000016">
    <property type="protein sequence ID" value="GAQ11591.1"/>
    <property type="molecule type" value="Genomic_DNA"/>
</dbReference>
<feature type="domain" description="Dynamin N-terminal" evidence="1">
    <location>
        <begin position="33"/>
        <end position="162"/>
    </location>
</feature>
<dbReference type="InterPro" id="IPR027417">
    <property type="entry name" value="P-loop_NTPase"/>
</dbReference>
<dbReference type="AlphaFoldDB" id="A0AAN4PSY6"/>
<sequence length="166" mass="18425">MSGAASMDEAVRELQVKQYELSKTSLPSGCSLRGKSSVLERISRVRLSTDNARSVTEIMLHRRLAPDAKITYESLSLDSGQETLFTSDVKPEEVAKANVTRKGYVLKVEIDGSKYPDMTLIELPGLRIPDKDESSEEDTFVHVLAEKYMKNNASLNLAVVRAKIGY</sequence>
<organism evidence="2 3">
    <name type="scientific">Aspergillus lentulus</name>
    <dbReference type="NCBI Taxonomy" id="293939"/>
    <lineage>
        <taxon>Eukaryota</taxon>
        <taxon>Fungi</taxon>
        <taxon>Dikarya</taxon>
        <taxon>Ascomycota</taxon>
        <taxon>Pezizomycotina</taxon>
        <taxon>Eurotiomycetes</taxon>
        <taxon>Eurotiomycetidae</taxon>
        <taxon>Eurotiales</taxon>
        <taxon>Aspergillaceae</taxon>
        <taxon>Aspergillus</taxon>
        <taxon>Aspergillus subgen. Fumigati</taxon>
    </lineage>
</organism>
<dbReference type="Pfam" id="PF00350">
    <property type="entry name" value="Dynamin_N"/>
    <property type="match status" value="1"/>
</dbReference>
<evidence type="ECO:0000259" key="1">
    <source>
        <dbReference type="Pfam" id="PF00350"/>
    </source>
</evidence>
<protein>
    <recommendedName>
        <fullName evidence="1">Dynamin N-terminal domain-containing protein</fullName>
    </recommendedName>
</protein>
<dbReference type="InterPro" id="IPR045063">
    <property type="entry name" value="Dynamin_N"/>
</dbReference>
<name>A0AAN4PSY6_ASPLE</name>
<proteinExistence type="predicted"/>
<accession>A0AAN4PSY6</accession>
<gene>
    <name evidence="2" type="ORF">ALT_8912</name>
</gene>
<evidence type="ECO:0000313" key="2">
    <source>
        <dbReference type="EMBL" id="GAQ11591.1"/>
    </source>
</evidence>
<dbReference type="Proteomes" id="UP000051487">
    <property type="component" value="Unassembled WGS sequence"/>
</dbReference>
<comment type="caution">
    <text evidence="2">The sequence shown here is derived from an EMBL/GenBank/DDBJ whole genome shotgun (WGS) entry which is preliminary data.</text>
</comment>
<dbReference type="SUPFAM" id="SSF52540">
    <property type="entry name" value="P-loop containing nucleoside triphosphate hydrolases"/>
    <property type="match status" value="1"/>
</dbReference>
<evidence type="ECO:0000313" key="3">
    <source>
        <dbReference type="Proteomes" id="UP000051487"/>
    </source>
</evidence>